<dbReference type="Pfam" id="PF00126">
    <property type="entry name" value="HTH_1"/>
    <property type="match status" value="1"/>
</dbReference>
<accession>A0A9D1E665</accession>
<dbReference type="PANTHER" id="PTHR30346">
    <property type="entry name" value="TRANSCRIPTIONAL DUAL REGULATOR HCAR-RELATED"/>
    <property type="match status" value="1"/>
</dbReference>
<organism evidence="6 7">
    <name type="scientific">Candidatus Coproplasma avicola</name>
    <dbReference type="NCBI Taxonomy" id="2840744"/>
    <lineage>
        <taxon>Bacteria</taxon>
        <taxon>Bacillati</taxon>
        <taxon>Bacillota</taxon>
        <taxon>Clostridia</taxon>
        <taxon>Eubacteriales</taxon>
        <taxon>Candidatus Coproplasma</taxon>
    </lineage>
</organism>
<dbReference type="AlphaFoldDB" id="A0A9D1E665"/>
<evidence type="ECO:0000256" key="3">
    <source>
        <dbReference type="ARBA" id="ARBA00023125"/>
    </source>
</evidence>
<keyword evidence="4" id="KW-0804">Transcription</keyword>
<protein>
    <submittedName>
        <fullName evidence="6">LysR family transcriptional regulator</fullName>
    </submittedName>
</protein>
<dbReference type="InterPro" id="IPR000847">
    <property type="entry name" value="LysR_HTH_N"/>
</dbReference>
<proteinExistence type="inferred from homology"/>
<dbReference type="GO" id="GO:0003677">
    <property type="term" value="F:DNA binding"/>
    <property type="evidence" value="ECO:0007669"/>
    <property type="project" value="UniProtKB-KW"/>
</dbReference>
<dbReference type="PANTHER" id="PTHR30346:SF28">
    <property type="entry name" value="HTH-TYPE TRANSCRIPTIONAL REGULATOR CYNR"/>
    <property type="match status" value="1"/>
</dbReference>
<dbReference type="SUPFAM" id="SSF46785">
    <property type="entry name" value="Winged helix' DNA-binding domain"/>
    <property type="match status" value="1"/>
</dbReference>
<dbReference type="InterPro" id="IPR005119">
    <property type="entry name" value="LysR_subst-bd"/>
</dbReference>
<evidence type="ECO:0000256" key="1">
    <source>
        <dbReference type="ARBA" id="ARBA00009437"/>
    </source>
</evidence>
<gene>
    <name evidence="6" type="ORF">IAB94_04205</name>
</gene>
<evidence type="ECO:0000256" key="4">
    <source>
        <dbReference type="ARBA" id="ARBA00023163"/>
    </source>
</evidence>
<dbReference type="Gene3D" id="1.10.10.10">
    <property type="entry name" value="Winged helix-like DNA-binding domain superfamily/Winged helix DNA-binding domain"/>
    <property type="match status" value="1"/>
</dbReference>
<dbReference type="PROSITE" id="PS50931">
    <property type="entry name" value="HTH_LYSR"/>
    <property type="match status" value="1"/>
</dbReference>
<dbReference type="Gene3D" id="3.40.190.10">
    <property type="entry name" value="Periplasmic binding protein-like II"/>
    <property type="match status" value="2"/>
</dbReference>
<dbReference type="Proteomes" id="UP000823913">
    <property type="component" value="Unassembled WGS sequence"/>
</dbReference>
<dbReference type="InterPro" id="IPR036388">
    <property type="entry name" value="WH-like_DNA-bd_sf"/>
</dbReference>
<reference evidence="6" key="2">
    <citation type="journal article" date="2021" name="PeerJ">
        <title>Extensive microbial diversity within the chicken gut microbiome revealed by metagenomics and culture.</title>
        <authorList>
            <person name="Gilroy R."/>
            <person name="Ravi A."/>
            <person name="Getino M."/>
            <person name="Pursley I."/>
            <person name="Horton D.L."/>
            <person name="Alikhan N.F."/>
            <person name="Baker D."/>
            <person name="Gharbi K."/>
            <person name="Hall N."/>
            <person name="Watson M."/>
            <person name="Adriaenssens E.M."/>
            <person name="Foster-Nyarko E."/>
            <person name="Jarju S."/>
            <person name="Secka A."/>
            <person name="Antonio M."/>
            <person name="Oren A."/>
            <person name="Chaudhuri R.R."/>
            <person name="La Ragione R."/>
            <person name="Hildebrand F."/>
            <person name="Pallen M.J."/>
        </authorList>
    </citation>
    <scope>NUCLEOTIDE SEQUENCE</scope>
    <source>
        <strain evidence="6">ChiW16-3235</strain>
    </source>
</reference>
<dbReference type="GO" id="GO:0032993">
    <property type="term" value="C:protein-DNA complex"/>
    <property type="evidence" value="ECO:0007669"/>
    <property type="project" value="TreeGrafter"/>
</dbReference>
<evidence type="ECO:0000313" key="6">
    <source>
        <dbReference type="EMBL" id="HIR67228.1"/>
    </source>
</evidence>
<comment type="similarity">
    <text evidence="1">Belongs to the LysR transcriptional regulatory family.</text>
</comment>
<sequence length="287" mass="32004">MFELRDLYQLIKIADCGTISRAAEELYISQPALSRAMQKLEGELGVALFDRAKNKVELNENGKFFVGIARSLISECEDGARRLRDFDRERKTFAVGACAPAPLWELMRILGSNLPEGRIATEICPDDRLLRGLLSGAYSLVVLSAPADCEGVVCRFLCSERLLLCLPPEHRLAGRKQLTFADIDGITMLLYEGIGVWGDVRSRLPHTRFIVQSGFEDFADLVRQSTLPSFTTDLSFNLTDINGRTAVPVVGEGSEHNFYVCAPLKYKNLLPPERRFEEQTQLKGGSN</sequence>
<dbReference type="Pfam" id="PF03466">
    <property type="entry name" value="LysR_substrate"/>
    <property type="match status" value="1"/>
</dbReference>
<dbReference type="FunFam" id="1.10.10.10:FF:000001">
    <property type="entry name" value="LysR family transcriptional regulator"/>
    <property type="match status" value="1"/>
</dbReference>
<dbReference type="GO" id="GO:0003700">
    <property type="term" value="F:DNA-binding transcription factor activity"/>
    <property type="evidence" value="ECO:0007669"/>
    <property type="project" value="InterPro"/>
</dbReference>
<dbReference type="PRINTS" id="PR00039">
    <property type="entry name" value="HTHLYSR"/>
</dbReference>
<feature type="domain" description="HTH lysR-type" evidence="5">
    <location>
        <begin position="2"/>
        <end position="59"/>
    </location>
</feature>
<evidence type="ECO:0000313" key="7">
    <source>
        <dbReference type="Proteomes" id="UP000823913"/>
    </source>
</evidence>
<keyword evidence="2" id="KW-0805">Transcription regulation</keyword>
<reference evidence="6" key="1">
    <citation type="submission" date="2020-10" db="EMBL/GenBank/DDBJ databases">
        <authorList>
            <person name="Gilroy R."/>
        </authorList>
    </citation>
    <scope>NUCLEOTIDE SEQUENCE</scope>
    <source>
        <strain evidence="6">ChiW16-3235</strain>
    </source>
</reference>
<dbReference type="SUPFAM" id="SSF53850">
    <property type="entry name" value="Periplasmic binding protein-like II"/>
    <property type="match status" value="1"/>
</dbReference>
<dbReference type="EMBL" id="DVHK01000088">
    <property type="protein sequence ID" value="HIR67228.1"/>
    <property type="molecule type" value="Genomic_DNA"/>
</dbReference>
<evidence type="ECO:0000256" key="2">
    <source>
        <dbReference type="ARBA" id="ARBA00023015"/>
    </source>
</evidence>
<dbReference type="InterPro" id="IPR036390">
    <property type="entry name" value="WH_DNA-bd_sf"/>
</dbReference>
<evidence type="ECO:0000259" key="5">
    <source>
        <dbReference type="PROSITE" id="PS50931"/>
    </source>
</evidence>
<name>A0A9D1E665_9FIRM</name>
<comment type="caution">
    <text evidence="6">The sequence shown here is derived from an EMBL/GenBank/DDBJ whole genome shotgun (WGS) entry which is preliminary data.</text>
</comment>
<keyword evidence="3" id="KW-0238">DNA-binding</keyword>